<gene>
    <name evidence="4" type="ORF">GUJ93_ZPchr0006g45553</name>
</gene>
<evidence type="ECO:0000313" key="5">
    <source>
        <dbReference type="Proteomes" id="UP000729402"/>
    </source>
</evidence>
<keyword evidence="5" id="KW-1185">Reference proteome</keyword>
<evidence type="ECO:0000313" key="4">
    <source>
        <dbReference type="EMBL" id="KAG8071530.1"/>
    </source>
</evidence>
<comment type="caution">
    <text evidence="4">The sequence shown here is derived from an EMBL/GenBank/DDBJ whole genome shotgun (WGS) entry which is preliminary data.</text>
</comment>
<dbReference type="Proteomes" id="UP000729402">
    <property type="component" value="Unassembled WGS sequence"/>
</dbReference>
<dbReference type="Pfam" id="PF10058">
    <property type="entry name" value="Zn_ribbon_10"/>
    <property type="match status" value="1"/>
</dbReference>
<reference evidence="4" key="1">
    <citation type="journal article" date="2021" name="bioRxiv">
        <title>Whole Genome Assembly and Annotation of Northern Wild Rice, Zizania palustris L., Supports a Whole Genome Duplication in the Zizania Genus.</title>
        <authorList>
            <person name="Haas M."/>
            <person name="Kono T."/>
            <person name="Macchietto M."/>
            <person name="Millas R."/>
            <person name="McGilp L."/>
            <person name="Shao M."/>
            <person name="Duquette J."/>
            <person name="Hirsch C.N."/>
            <person name="Kimball J."/>
        </authorList>
    </citation>
    <scope>NUCLEOTIDE SEQUENCE</scope>
    <source>
        <tissue evidence="4">Fresh leaf tissue</tissue>
    </source>
</reference>
<sequence length="333" mass="36808">MASPVAEAAAAEEKGKKEEARPRRGGVLGRMWRALFGGREDYEKRLQYLSKEEAAVHARMRRRTQLSRRVVRNLIVLSVLAEVVAVVYAIMTTRSEDITWQIRAIRLLPMFVFPALSCVIYSTVVNFTRIFERKDQKTLENLRAERKAKIDELKERTNYYLTQQLIQKYDLDPAAKAAAASVLASKLGEESGLKVHVGEESKLDATVARSNDVEILPAEGLRNRKQSNATGRRTGGTAASLTPTQGVELIPTSSSGLEIVQTPILVEHYQGSGASDGGWIAKIAALLVGEDPSQSYALICGNCHMHNGMFEKNSLILFSFHLLQSLSIPNKLG</sequence>
<feature type="region of interest" description="Disordered" evidence="1">
    <location>
        <begin position="1"/>
        <end position="22"/>
    </location>
</feature>
<organism evidence="4 5">
    <name type="scientific">Zizania palustris</name>
    <name type="common">Northern wild rice</name>
    <dbReference type="NCBI Taxonomy" id="103762"/>
    <lineage>
        <taxon>Eukaryota</taxon>
        <taxon>Viridiplantae</taxon>
        <taxon>Streptophyta</taxon>
        <taxon>Embryophyta</taxon>
        <taxon>Tracheophyta</taxon>
        <taxon>Spermatophyta</taxon>
        <taxon>Magnoliopsida</taxon>
        <taxon>Liliopsida</taxon>
        <taxon>Poales</taxon>
        <taxon>Poaceae</taxon>
        <taxon>BOP clade</taxon>
        <taxon>Oryzoideae</taxon>
        <taxon>Oryzeae</taxon>
        <taxon>Zizaniinae</taxon>
        <taxon>Zizania</taxon>
    </lineage>
</organism>
<reference evidence="4" key="2">
    <citation type="submission" date="2021-02" db="EMBL/GenBank/DDBJ databases">
        <authorList>
            <person name="Kimball J.A."/>
            <person name="Haas M.W."/>
            <person name="Macchietto M."/>
            <person name="Kono T."/>
            <person name="Duquette J."/>
            <person name="Shao M."/>
        </authorList>
    </citation>
    <scope>NUCLEOTIDE SEQUENCE</scope>
    <source>
        <tissue evidence="4">Fresh leaf tissue</tissue>
    </source>
</reference>
<evidence type="ECO:0000256" key="2">
    <source>
        <dbReference type="SAM" id="Phobius"/>
    </source>
</evidence>
<dbReference type="PANTHER" id="PTHR22166">
    <property type="entry name" value="ENDOPLASMIC RETICULUM JUNCTION FORMATION PROTEIN LUNAPARK"/>
    <property type="match status" value="1"/>
</dbReference>
<dbReference type="GO" id="GO:0071782">
    <property type="term" value="C:endoplasmic reticulum tubular network"/>
    <property type="evidence" value="ECO:0007669"/>
    <property type="project" value="TreeGrafter"/>
</dbReference>
<dbReference type="PANTHER" id="PTHR22166:SF12">
    <property type="entry name" value="ENDOPLASMIC RETICULUM JUNCTION FORMATION PROTEIN LUNAPARK"/>
    <property type="match status" value="1"/>
</dbReference>
<feature type="compositionally biased region" description="Basic and acidic residues" evidence="1">
    <location>
        <begin position="11"/>
        <end position="22"/>
    </location>
</feature>
<keyword evidence="2" id="KW-1133">Transmembrane helix</keyword>
<dbReference type="EMBL" id="JAAALK010000283">
    <property type="protein sequence ID" value="KAG8071530.1"/>
    <property type="molecule type" value="Genomic_DNA"/>
</dbReference>
<keyword evidence="2" id="KW-0812">Transmembrane</keyword>
<keyword evidence="2" id="KW-0472">Membrane</keyword>
<dbReference type="OrthoDB" id="1725934at2759"/>
<evidence type="ECO:0000259" key="3">
    <source>
        <dbReference type="Pfam" id="PF10058"/>
    </source>
</evidence>
<accession>A0A8J5T0Q8</accession>
<feature type="domain" description="Lunapark zinc ribbon" evidence="3">
    <location>
        <begin position="279"/>
        <end position="314"/>
    </location>
</feature>
<protein>
    <recommendedName>
        <fullName evidence="3">Lunapark zinc ribbon domain-containing protein</fullName>
    </recommendedName>
</protein>
<feature type="region of interest" description="Disordered" evidence="1">
    <location>
        <begin position="220"/>
        <end position="243"/>
    </location>
</feature>
<feature type="transmembrane region" description="Helical" evidence="2">
    <location>
        <begin position="70"/>
        <end position="91"/>
    </location>
</feature>
<feature type="compositionally biased region" description="Polar residues" evidence="1">
    <location>
        <begin position="226"/>
        <end position="243"/>
    </location>
</feature>
<dbReference type="AlphaFoldDB" id="A0A8J5T0Q8"/>
<dbReference type="GO" id="GO:0071786">
    <property type="term" value="P:endoplasmic reticulum tubular network organization"/>
    <property type="evidence" value="ECO:0007669"/>
    <property type="project" value="InterPro"/>
</dbReference>
<dbReference type="InterPro" id="IPR019273">
    <property type="entry name" value="Lunapark_Znf"/>
</dbReference>
<feature type="transmembrane region" description="Helical" evidence="2">
    <location>
        <begin position="111"/>
        <end position="131"/>
    </location>
</feature>
<proteinExistence type="predicted"/>
<evidence type="ECO:0000256" key="1">
    <source>
        <dbReference type="SAM" id="MobiDB-lite"/>
    </source>
</evidence>
<dbReference type="InterPro" id="IPR040115">
    <property type="entry name" value="Lnp"/>
</dbReference>
<name>A0A8J5T0Q8_ZIZPA</name>